<dbReference type="SUPFAM" id="SSF57850">
    <property type="entry name" value="RING/U-box"/>
    <property type="match status" value="1"/>
</dbReference>
<dbReference type="PROSITE" id="PS00518">
    <property type="entry name" value="ZF_RING_1"/>
    <property type="match status" value="1"/>
</dbReference>
<evidence type="ECO:0000313" key="15">
    <source>
        <dbReference type="EMBL" id="WEW57992.1"/>
    </source>
</evidence>
<evidence type="ECO:0000256" key="1">
    <source>
        <dbReference type="ARBA" id="ARBA00007025"/>
    </source>
</evidence>
<dbReference type="Gene3D" id="3.40.50.300">
    <property type="entry name" value="P-loop containing nucleotide triphosphate hydrolases"/>
    <property type="match status" value="1"/>
</dbReference>
<keyword evidence="16" id="KW-1185">Reference proteome</keyword>
<keyword evidence="7" id="KW-0378">Hydrolase</keyword>
<evidence type="ECO:0000256" key="4">
    <source>
        <dbReference type="ARBA" id="ARBA00022723"/>
    </source>
</evidence>
<keyword evidence="10" id="KW-0067">ATP-binding</keyword>
<evidence type="ECO:0000256" key="9">
    <source>
        <dbReference type="ARBA" id="ARBA00022833"/>
    </source>
</evidence>
<protein>
    <submittedName>
        <fullName evidence="15">Uncharacterized protein</fullName>
    </submittedName>
</protein>
<evidence type="ECO:0000256" key="2">
    <source>
        <dbReference type="ARBA" id="ARBA00022603"/>
    </source>
</evidence>
<proteinExistence type="inferred from homology"/>
<dbReference type="Pfam" id="PF00145">
    <property type="entry name" value="DNA_methylase"/>
    <property type="match status" value="1"/>
</dbReference>
<feature type="compositionally biased region" description="Basic and acidic residues" evidence="12">
    <location>
        <begin position="13"/>
        <end position="23"/>
    </location>
</feature>
<dbReference type="Proteomes" id="UP001219355">
    <property type="component" value="Chromosome 2"/>
</dbReference>
<dbReference type="GO" id="GO:0004386">
    <property type="term" value="F:helicase activity"/>
    <property type="evidence" value="ECO:0007669"/>
    <property type="project" value="UniProtKB-KW"/>
</dbReference>
<evidence type="ECO:0000256" key="5">
    <source>
        <dbReference type="ARBA" id="ARBA00022741"/>
    </source>
</evidence>
<dbReference type="Gene3D" id="3.40.50.10810">
    <property type="entry name" value="Tandem AAA-ATPase domain"/>
    <property type="match status" value="2"/>
</dbReference>
<dbReference type="PANTHER" id="PTHR45626:SF26">
    <property type="entry name" value="FAMILY HELICASE, PUTATIVE (AFU_ORTHOLOGUE AFUA_2G09120)-RELATED"/>
    <property type="match status" value="1"/>
</dbReference>
<keyword evidence="2" id="KW-0489">Methyltransferase</keyword>
<feature type="region of interest" description="Disordered" evidence="12">
    <location>
        <begin position="1380"/>
        <end position="1470"/>
    </location>
</feature>
<dbReference type="InterPro" id="IPR014001">
    <property type="entry name" value="Helicase_ATP-bd"/>
</dbReference>
<dbReference type="SUPFAM" id="SSF52540">
    <property type="entry name" value="P-loop containing nucleoside triphosphate hydrolases"/>
    <property type="match status" value="2"/>
</dbReference>
<sequence length="2141" mass="242713">MSCPLDRAAQHGKLSEPVEHEAHVANLDNGNEEYPESEIENLESNDEDDIPVKASNSEIVVKADTKAEQISDNVKNDIATMPPEILRGIYTIMPSPRPKRGLDQTLPPMSKIEEIFDDLVIRAEDNGFDKFLQRVGSRELRVATMCSGTEAPLLALEMIVDSFKRLFGRSFRMHHLFSAEIEPFKQSYIQRNFSPDILFRDVSELVKDEATTAFGSVREVPTNPDLLVAGFSCVDFSQLNKHKKSLEEMGESGHTFFPILKYIKRCRPPLVILENVFGAPWAKIAGIYKDIEYNAYHASIDTKNFYLPQTRERGYLLCIDQRKLGTEPSTEKSGKTSLLARMMKRFERPASSPITDFLLKHDDPRLRIGVNDISAQAAKDRQAVDWTRYKARHLGYRMENGLGDKRPLTKWQDNGTCQMPDFFWHGWAKSQTERVWDTLDVNFLRAITRQSDFLSKCRVIDLSQGLDRELDQRAPGISGCLTPRGQHFISTRGGPLLGIEALALQGIPIDRLLLNSESQRDLHDLAGNAMSSPVVGAAILSALILGHEALLPGPPPQDELETTDVISLPRSVLKNYPMHDVPVELPTLASEPVRDFLLKAQRSCRLCFCEGQSGTRRRDVLECSKCNHTACAKCGRNPSHVYEPVPVEQLAARIAPIDFEVYLKMTLPMRLQLRGLSRNAFEQFRESWKCDHITSAWKTFMDAVDCALGEELRFRGISRQRAWTIIYGGTHSVLKLICSSTAIVWCLYALPSRREPSNSPLRQILRQPIARMIPSDSLFNGTWRVGAPISSECSLVFSGCGARVDSLGARVGLTDKEFRDTKVWSHLNIDANDEDVSKMDIDVRGKYELLQDCGGPFGSLHKKSSSNSDKAIFFFVDPTEFGPEQLDSWVFATEHDRLDISQTREIIAQLQPDWNVFQLRQEPQTVKCWYRRWAESSDTSLNVYTPSALATYHILNRDAVAELCRFDCKESYAPIFNCSIPATSDELNWIPGVWKRSDLIESPTLLQNFAWLLQKAISITQFSEWITVDSSQTGWGLECLLCAPPKPRLTWARNEKDRVCAYEHPEDAAAYERSVKSRPAPFLGFVTRDEESKLHLRICLNMITLLHQAIGNLPRFSTTLSLQWRLCIDKTGFLRQRLPKLVETNNKNDVEDAQPPGFRNYDLRPEQLRSLTWMRMQEDNSISPFEEEEIVEALLPVINWRAEGKATAKKLVRGGILGDDVGYGKTAISLGLIDAQFENDSRCVPDDGDGVIPIKATLIVVPHHLFDQWTREIRKFLGSKYRVLQVKTLVALRSLNIKEVERVDIVLASASVFRGSNYYELMRLFAASPEVPQGDGRIFDEWLRDALDGVRDHISILRVSGSLNVLMSIRAKNERLRNEAALSKYNPSRRLKGQKLKDHLAKVNKPSAETKKEEPEGEDDQDDIGANPSGVSDAPTSRKRKRQAINEEDRSSEVVGQSKRPKGETANIEPAHVTFHLHDAKHDWKRLRNPLIHMFEFTRLVIDEFTYSKEKSFSAVLAIPARSKWILSGTPPLNDFADVKSFSPFLGIHLGVDEDDVKRTDNERLKTIQRDRTGTKVEQFQPFITRRSAAWHKRRHEMAQNFLDRFMRKNVPEIGEIPFTEHICEVILAPAERALYVELFVQVMSQNLKIRRQGRGLYDAAEVSRLNQIIAGSDGPEEALVKRCSLFSVDDILDDDNKTSDAGESAASVKKKIGTGTSILNVRYKELRELAADLHTKFRLGLWLRSNLSDDVNVHFDKTLKLIEGDHGTGELGDNVVRRNIRKCLDFAKLNAKEEDGGKFYVTAEVKRQNSKETRPEFPTTEKAIIQDLNNCNDSIRRLIVETRTRTRASRVFQAIRYFQTLPRDEAYHCHYCSKVIHDRNLVYLLGECGHTICGECLELRRRKGDCKCDGCTATLEGYRVINGSDFAEDESRRLDDSWTDFGGSKISELVKLIQDTSRIPEDDQVLLFIQFTELVVAVSAALEIADIPYLTITSNDRSSGKALADFQNGGEEVKSKVLILTLGDVTASGLNLQNANHIIFFHPLIALSQYNYDSGMSQAIGRSRRYGQQKHVHIYHFLVLKTVEVNIFERRRRECVVKRDKEFISVPRNEVQETDAADWRGYPLEGSNAALFDDGIDEDE</sequence>
<evidence type="ECO:0000256" key="11">
    <source>
        <dbReference type="PROSITE-ProRule" id="PRU00175"/>
    </source>
</evidence>
<dbReference type="InterPro" id="IPR017907">
    <property type="entry name" value="Znf_RING_CS"/>
</dbReference>
<keyword evidence="6 11" id="KW-0863">Zinc-finger</keyword>
<dbReference type="GO" id="GO:0032259">
    <property type="term" value="P:methylation"/>
    <property type="evidence" value="ECO:0007669"/>
    <property type="project" value="UniProtKB-KW"/>
</dbReference>
<evidence type="ECO:0000259" key="14">
    <source>
        <dbReference type="PROSITE" id="PS51194"/>
    </source>
</evidence>
<feature type="region of interest" description="Disordered" evidence="12">
    <location>
        <begin position="1"/>
        <end position="54"/>
    </location>
</feature>
<evidence type="ECO:0000256" key="6">
    <source>
        <dbReference type="ARBA" id="ARBA00022771"/>
    </source>
</evidence>
<keyword evidence="4" id="KW-0479">Metal-binding</keyword>
<accession>A0AAF0DG83</accession>
<organism evidence="15 16">
    <name type="scientific">Emydomyces testavorans</name>
    <dbReference type="NCBI Taxonomy" id="2070801"/>
    <lineage>
        <taxon>Eukaryota</taxon>
        <taxon>Fungi</taxon>
        <taxon>Dikarya</taxon>
        <taxon>Ascomycota</taxon>
        <taxon>Pezizomycotina</taxon>
        <taxon>Eurotiomycetes</taxon>
        <taxon>Eurotiomycetidae</taxon>
        <taxon>Onygenales</taxon>
        <taxon>Nannizziopsiaceae</taxon>
        <taxon>Emydomyces</taxon>
    </lineage>
</organism>
<dbReference type="GO" id="GO:0006281">
    <property type="term" value="P:DNA repair"/>
    <property type="evidence" value="ECO:0007669"/>
    <property type="project" value="TreeGrafter"/>
</dbReference>
<dbReference type="InterPro" id="IPR000330">
    <property type="entry name" value="SNF2_N"/>
</dbReference>
<dbReference type="GO" id="GO:0008168">
    <property type="term" value="F:methyltransferase activity"/>
    <property type="evidence" value="ECO:0007669"/>
    <property type="project" value="UniProtKB-KW"/>
</dbReference>
<dbReference type="PANTHER" id="PTHR45626">
    <property type="entry name" value="TRANSCRIPTION TERMINATION FACTOR 2-RELATED"/>
    <property type="match status" value="1"/>
</dbReference>
<feature type="domain" description="Helicase C-terminal" evidence="14">
    <location>
        <begin position="1952"/>
        <end position="2105"/>
    </location>
</feature>
<dbReference type="PROSITE" id="PS51194">
    <property type="entry name" value="HELICASE_CTER"/>
    <property type="match status" value="1"/>
</dbReference>
<keyword evidence="8" id="KW-0347">Helicase</keyword>
<evidence type="ECO:0000256" key="12">
    <source>
        <dbReference type="SAM" id="MobiDB-lite"/>
    </source>
</evidence>
<evidence type="ECO:0000259" key="13">
    <source>
        <dbReference type="PROSITE" id="PS50089"/>
    </source>
</evidence>
<dbReference type="InterPro" id="IPR027417">
    <property type="entry name" value="P-loop_NTPase"/>
</dbReference>
<dbReference type="GO" id="GO:0005634">
    <property type="term" value="C:nucleus"/>
    <property type="evidence" value="ECO:0007669"/>
    <property type="project" value="TreeGrafter"/>
</dbReference>
<keyword evidence="9" id="KW-0862">Zinc</keyword>
<dbReference type="SMART" id="SM00487">
    <property type="entry name" value="DEXDc"/>
    <property type="match status" value="1"/>
</dbReference>
<evidence type="ECO:0000256" key="7">
    <source>
        <dbReference type="ARBA" id="ARBA00022801"/>
    </source>
</evidence>
<dbReference type="CDD" id="cd18793">
    <property type="entry name" value="SF2_C_SNF"/>
    <property type="match status" value="1"/>
</dbReference>
<dbReference type="InterPro" id="IPR001650">
    <property type="entry name" value="Helicase_C-like"/>
</dbReference>
<dbReference type="GO" id="GO:0005524">
    <property type="term" value="F:ATP binding"/>
    <property type="evidence" value="ECO:0007669"/>
    <property type="project" value="UniProtKB-KW"/>
</dbReference>
<keyword evidence="3" id="KW-0808">Transferase</keyword>
<evidence type="ECO:0000313" key="16">
    <source>
        <dbReference type="Proteomes" id="UP001219355"/>
    </source>
</evidence>
<dbReference type="Pfam" id="PF00176">
    <property type="entry name" value="SNF2-rel_dom"/>
    <property type="match status" value="1"/>
</dbReference>
<dbReference type="InterPro" id="IPR001525">
    <property type="entry name" value="C5_MeTfrase"/>
</dbReference>
<dbReference type="InterPro" id="IPR001841">
    <property type="entry name" value="Znf_RING"/>
</dbReference>
<feature type="compositionally biased region" description="Acidic residues" evidence="12">
    <location>
        <begin position="30"/>
        <end position="49"/>
    </location>
</feature>
<evidence type="ECO:0000256" key="8">
    <source>
        <dbReference type="ARBA" id="ARBA00022806"/>
    </source>
</evidence>
<dbReference type="InterPro" id="IPR050628">
    <property type="entry name" value="SNF2_RAD54_helicase_TF"/>
</dbReference>
<dbReference type="GO" id="GO:0016787">
    <property type="term" value="F:hydrolase activity"/>
    <property type="evidence" value="ECO:0007669"/>
    <property type="project" value="UniProtKB-KW"/>
</dbReference>
<dbReference type="GO" id="GO:0008094">
    <property type="term" value="F:ATP-dependent activity, acting on DNA"/>
    <property type="evidence" value="ECO:0007669"/>
    <property type="project" value="TreeGrafter"/>
</dbReference>
<feature type="domain" description="RING-type" evidence="13">
    <location>
        <begin position="1870"/>
        <end position="1913"/>
    </location>
</feature>
<dbReference type="SUPFAM" id="SSF53335">
    <property type="entry name" value="S-adenosyl-L-methionine-dependent methyltransferases"/>
    <property type="match status" value="1"/>
</dbReference>
<dbReference type="InterPro" id="IPR038718">
    <property type="entry name" value="SNF2-like_sf"/>
</dbReference>
<dbReference type="InterPro" id="IPR029063">
    <property type="entry name" value="SAM-dependent_MTases_sf"/>
</dbReference>
<dbReference type="Pfam" id="PF00271">
    <property type="entry name" value="Helicase_C"/>
    <property type="match status" value="1"/>
</dbReference>
<keyword evidence="5" id="KW-0547">Nucleotide-binding</keyword>
<dbReference type="EMBL" id="CP120628">
    <property type="protein sequence ID" value="WEW57992.1"/>
    <property type="molecule type" value="Genomic_DNA"/>
</dbReference>
<evidence type="ECO:0000256" key="10">
    <source>
        <dbReference type="ARBA" id="ARBA00022840"/>
    </source>
</evidence>
<evidence type="ECO:0000256" key="3">
    <source>
        <dbReference type="ARBA" id="ARBA00022679"/>
    </source>
</evidence>
<gene>
    <name evidence="15" type="ORF">PRK78_003459</name>
</gene>
<dbReference type="GO" id="GO:0008270">
    <property type="term" value="F:zinc ion binding"/>
    <property type="evidence" value="ECO:0007669"/>
    <property type="project" value="UniProtKB-KW"/>
</dbReference>
<dbReference type="InterPro" id="IPR049730">
    <property type="entry name" value="SNF2/RAD54-like_C"/>
</dbReference>
<reference evidence="15" key="1">
    <citation type="submission" date="2023-03" db="EMBL/GenBank/DDBJ databases">
        <title>Emydomyces testavorans Genome Sequence.</title>
        <authorList>
            <person name="Hoyer L."/>
        </authorList>
    </citation>
    <scope>NUCLEOTIDE SEQUENCE</scope>
    <source>
        <strain evidence="15">16-2883</strain>
    </source>
</reference>
<dbReference type="Gene3D" id="3.30.40.10">
    <property type="entry name" value="Zinc/RING finger domain, C3HC4 (zinc finger)"/>
    <property type="match status" value="1"/>
</dbReference>
<dbReference type="PROSITE" id="PS50089">
    <property type="entry name" value="ZF_RING_2"/>
    <property type="match status" value="1"/>
</dbReference>
<name>A0AAF0DG83_9EURO</name>
<dbReference type="InterPro" id="IPR013083">
    <property type="entry name" value="Znf_RING/FYVE/PHD"/>
</dbReference>
<dbReference type="Gene3D" id="3.40.50.150">
    <property type="entry name" value="Vaccinia Virus protein VP39"/>
    <property type="match status" value="1"/>
</dbReference>
<comment type="similarity">
    <text evidence="1">Belongs to the SNF2/RAD54 helicase family.</text>
</comment>